<organism evidence="1 2">
    <name type="scientific">Streptomyces hiroshimensis</name>
    <dbReference type="NCBI Taxonomy" id="66424"/>
    <lineage>
        <taxon>Bacteria</taxon>
        <taxon>Bacillati</taxon>
        <taxon>Actinomycetota</taxon>
        <taxon>Actinomycetes</taxon>
        <taxon>Kitasatosporales</taxon>
        <taxon>Streptomycetaceae</taxon>
        <taxon>Streptomyces</taxon>
    </lineage>
</organism>
<keyword evidence="2" id="KW-1185">Reference proteome</keyword>
<name>A0ABQ2Y3Z5_9ACTN</name>
<dbReference type="EMBL" id="BMUT01000001">
    <property type="protein sequence ID" value="GGX63106.1"/>
    <property type="molecule type" value="Genomic_DNA"/>
</dbReference>
<evidence type="ECO:0000313" key="1">
    <source>
        <dbReference type="EMBL" id="GGX63106.1"/>
    </source>
</evidence>
<evidence type="ECO:0000313" key="2">
    <source>
        <dbReference type="Proteomes" id="UP000659223"/>
    </source>
</evidence>
<sequence length="71" mass="8217">MKKVRVPPDGVKEGDWVLLSGAWRRVMDMRQPEHGRVLIFKDHPPKTMNAPLEVARQITYPLPKRSAKSIR</sequence>
<reference evidence="2" key="1">
    <citation type="journal article" date="2019" name="Int. J. Syst. Evol. Microbiol.">
        <title>The Global Catalogue of Microorganisms (GCM) 10K type strain sequencing project: providing services to taxonomists for standard genome sequencing and annotation.</title>
        <authorList>
            <consortium name="The Broad Institute Genomics Platform"/>
            <consortium name="The Broad Institute Genome Sequencing Center for Infectious Disease"/>
            <person name="Wu L."/>
            <person name="Ma J."/>
        </authorList>
    </citation>
    <scope>NUCLEOTIDE SEQUENCE [LARGE SCALE GENOMIC DNA]</scope>
    <source>
        <strain evidence="2">JCM 4586</strain>
    </source>
</reference>
<comment type="caution">
    <text evidence="1">The sequence shown here is derived from an EMBL/GenBank/DDBJ whole genome shotgun (WGS) entry which is preliminary data.</text>
</comment>
<dbReference type="Proteomes" id="UP000659223">
    <property type="component" value="Unassembled WGS sequence"/>
</dbReference>
<protein>
    <submittedName>
        <fullName evidence="1">Uncharacterized protein</fullName>
    </submittedName>
</protein>
<proteinExistence type="predicted"/>
<gene>
    <name evidence="1" type="ORF">GCM10010324_04820</name>
</gene>
<accession>A0ABQ2Y3Z5</accession>